<feature type="compositionally biased region" description="Polar residues" evidence="1">
    <location>
        <begin position="37"/>
        <end position="52"/>
    </location>
</feature>
<dbReference type="InterPro" id="IPR011993">
    <property type="entry name" value="PH-like_dom_sf"/>
</dbReference>
<evidence type="ECO:0000313" key="4">
    <source>
        <dbReference type="Proteomes" id="UP001054902"/>
    </source>
</evidence>
<reference evidence="3 4" key="1">
    <citation type="journal article" date="2021" name="Sci. Rep.">
        <title>The genome of the diatom Chaetoceros tenuissimus carries an ancient integrated fragment of an extant virus.</title>
        <authorList>
            <person name="Hongo Y."/>
            <person name="Kimura K."/>
            <person name="Takaki Y."/>
            <person name="Yoshida Y."/>
            <person name="Baba S."/>
            <person name="Kobayashi G."/>
            <person name="Nagasaki K."/>
            <person name="Hano T."/>
            <person name="Tomaru Y."/>
        </authorList>
    </citation>
    <scope>NUCLEOTIDE SEQUENCE [LARGE SCALE GENOMIC DNA]</scope>
    <source>
        <strain evidence="3 4">NIES-3715</strain>
    </source>
</reference>
<dbReference type="CDD" id="cd00821">
    <property type="entry name" value="PH"/>
    <property type="match status" value="1"/>
</dbReference>
<dbReference type="PANTHER" id="PTHR31558">
    <property type="entry name" value="CW14 PROTEIN"/>
    <property type="match status" value="1"/>
</dbReference>
<dbReference type="Gene3D" id="2.30.29.30">
    <property type="entry name" value="Pleckstrin-homology domain (PH domain)/Phosphotyrosine-binding domain (PTB)"/>
    <property type="match status" value="1"/>
</dbReference>
<feature type="compositionally biased region" description="Polar residues" evidence="1">
    <location>
        <begin position="107"/>
        <end position="121"/>
    </location>
</feature>
<feature type="compositionally biased region" description="Low complexity" evidence="1">
    <location>
        <begin position="57"/>
        <end position="66"/>
    </location>
</feature>
<dbReference type="Pfam" id="PF07059">
    <property type="entry name" value="EDR2_C"/>
    <property type="match status" value="1"/>
</dbReference>
<feature type="compositionally biased region" description="Polar residues" evidence="1">
    <location>
        <begin position="142"/>
        <end position="152"/>
    </location>
</feature>
<gene>
    <name evidence="3" type="ORF">CTEN210_02047</name>
</gene>
<protein>
    <recommendedName>
        <fullName evidence="2">Protein ENHANCED DISEASE RESISTANCE 2 C-terminal domain-containing protein</fullName>
    </recommendedName>
</protein>
<accession>A0AAD3H0H8</accession>
<keyword evidence="4" id="KW-1185">Reference proteome</keyword>
<feature type="region of interest" description="Disordered" evidence="1">
    <location>
        <begin position="285"/>
        <end position="310"/>
    </location>
</feature>
<feature type="region of interest" description="Disordered" evidence="1">
    <location>
        <begin position="1"/>
        <end position="188"/>
    </location>
</feature>
<evidence type="ECO:0000313" key="3">
    <source>
        <dbReference type="EMBL" id="GFH45573.1"/>
    </source>
</evidence>
<dbReference type="InterPro" id="IPR009769">
    <property type="entry name" value="EDR2_C"/>
</dbReference>
<comment type="caution">
    <text evidence="3">The sequence shown here is derived from an EMBL/GenBank/DDBJ whole genome shotgun (WGS) entry which is preliminary data.</text>
</comment>
<evidence type="ECO:0000256" key="1">
    <source>
        <dbReference type="SAM" id="MobiDB-lite"/>
    </source>
</evidence>
<feature type="compositionally biased region" description="Basic and acidic residues" evidence="1">
    <location>
        <begin position="8"/>
        <end position="17"/>
    </location>
</feature>
<dbReference type="Proteomes" id="UP001054902">
    <property type="component" value="Unassembled WGS sequence"/>
</dbReference>
<sequence length="914" mass="103416">MEGSAGSTKKEQDESELKSAVPFQTARSYPNIAEANLSPNSYSSNEIVTNEVVQGVSRSLSPSPSRGRAHRRLASSPEFAQKLFPSKPVASKVAKSNIFSRIRKSKSFQNSQEAQQTSPMNTKKIHRMSPDRPPLPRLIVDNDQSPKSSNPLRNEKFEDGIQDLPLNDESPYTSFDDDDSSIGTQESEYDRDCSSRYDFRASCFVYKRKAGFSGYMKQSNAVASERLKKVNKNFWQLGKWDKQMVNNEEDDDGNSVNKSSMWERRRLVMEGRHLMYYHEDAVLDDDERNSPDGKDLITPTNAETTNDAATSSKKYLSKNIKSLNKQMKKHFNYLAEHAHLKAPDINNPKGVIDLVGDYATATVVPVTPNSFAPTPYCLAIMVKSEVKWMLCFENDKEILKWLNRCTKVALTQSVARFAKNTGKRLVVTPKDTRDGSKTFTEETKDRDISEADLYSEQAASNTSDNLSQKQPSLKTFDEVAVNNQNVVITFALVNCAFLYLFVCVDKVFHIPHFVVFALVNILTWKHISSNVPHGADSEEVSGNSSVFRQPPRTPKKSVSISENGLYGDALLEDDVNRTERSYDQLLKSPSFVEKKSMDYSEDLSCRPNAGSSTIRLYNANDSHTNADGRDVTAWMAGDPSIIQLRGHDYLSTKMKIPSSTSLYELVELDAFDSHEVMTDVGERFNFPDYDYGEDGNWSAPDTLIISFALPTTAPTLGGKSDGKGYIVCGYFRIRPEVRKILQIVHSESMTQDEKDKKLVELFPDPKKRSLVNAVNLWEKWVCTSSSDPEMQKRLKFIPRGENLKELGVPNWICRYNGKPMLIKRPGETSFVFSHPDKRTLEIDVNMHPLPFMFKNAMSYLKQHYFSRMLMTFGFVIEGRDVDELPEVLLGNPIHLPYNPHKNVMTSHEVFAESF</sequence>
<dbReference type="PANTHER" id="PTHR31558:SF3">
    <property type="entry name" value="CW14 PROTEIN"/>
    <property type="match status" value="1"/>
</dbReference>
<proteinExistence type="predicted"/>
<evidence type="ECO:0000259" key="2">
    <source>
        <dbReference type="Pfam" id="PF07059"/>
    </source>
</evidence>
<feature type="compositionally biased region" description="Polar residues" evidence="1">
    <location>
        <begin position="298"/>
        <end position="310"/>
    </location>
</feature>
<name>A0AAD3H0H8_9STRA</name>
<feature type="region of interest" description="Disordered" evidence="1">
    <location>
        <begin position="533"/>
        <end position="560"/>
    </location>
</feature>
<dbReference type="EMBL" id="BLLK01000020">
    <property type="protein sequence ID" value="GFH45573.1"/>
    <property type="molecule type" value="Genomic_DNA"/>
</dbReference>
<organism evidence="3 4">
    <name type="scientific">Chaetoceros tenuissimus</name>
    <dbReference type="NCBI Taxonomy" id="426638"/>
    <lineage>
        <taxon>Eukaryota</taxon>
        <taxon>Sar</taxon>
        <taxon>Stramenopiles</taxon>
        <taxon>Ochrophyta</taxon>
        <taxon>Bacillariophyta</taxon>
        <taxon>Coscinodiscophyceae</taxon>
        <taxon>Chaetocerotophycidae</taxon>
        <taxon>Chaetocerotales</taxon>
        <taxon>Chaetocerotaceae</taxon>
        <taxon>Chaetoceros</taxon>
    </lineage>
</organism>
<dbReference type="AlphaFoldDB" id="A0AAD3H0H8"/>
<dbReference type="SUPFAM" id="SSF50729">
    <property type="entry name" value="PH domain-like"/>
    <property type="match status" value="1"/>
</dbReference>
<feature type="domain" description="Protein ENHANCED DISEASE RESISTANCE 2 C-terminal" evidence="2">
    <location>
        <begin position="634"/>
        <end position="890"/>
    </location>
</feature>